<evidence type="ECO:0000313" key="5">
    <source>
        <dbReference type="Proteomes" id="UP000486351"/>
    </source>
</evidence>
<feature type="region of interest" description="Disordered" evidence="1">
    <location>
        <begin position="121"/>
        <end position="142"/>
    </location>
</feature>
<accession>A0A6G0NKB0</accession>
<organism evidence="2 4">
    <name type="scientific">Phytophthora fragariae</name>
    <dbReference type="NCBI Taxonomy" id="53985"/>
    <lineage>
        <taxon>Eukaryota</taxon>
        <taxon>Sar</taxon>
        <taxon>Stramenopiles</taxon>
        <taxon>Oomycota</taxon>
        <taxon>Peronosporomycetes</taxon>
        <taxon>Peronosporales</taxon>
        <taxon>Peronosporaceae</taxon>
        <taxon>Phytophthora</taxon>
    </lineage>
</organism>
<feature type="compositionally biased region" description="Basic and acidic residues" evidence="1">
    <location>
        <begin position="1"/>
        <end position="10"/>
    </location>
</feature>
<gene>
    <name evidence="2" type="ORF">PF004_g15766</name>
    <name evidence="3" type="ORF">PF008_g21903</name>
</gene>
<feature type="region of interest" description="Disordered" evidence="1">
    <location>
        <begin position="1"/>
        <end position="25"/>
    </location>
</feature>
<sequence length="396" mass="44892">MDIDYDHNDAAAEPEVNPETRVGTGVINDVGNESTAQETKLTKAEKEEQEAVRRFGGDRTMELQSFPTAGVQGMAPGNRHELRNLDWSDTQAIAAWKKKYDVTEEILRDWQLELIAMGSQSTFTPTDGNTQQSDESDWLEEKQTAEEISLSLTSSDSQQRIGLGVGRFAGGMTTPASSRAHHRELELQWNCLQNTWIKHTNTPFPKLPATTKKWRTAIDYAPDLLMKLLETFEAPAYVLGSMTDAVLDQWTIVARKDCLVHCLQQFANQINDEEQQQWLLSCCEQVKAQAEEDPGALNLHPTELWSRLKKLKFGNMELLKLCRKKLLQQLTRLILASRIYGPELRQLRIDTDTAVPSTTIQYLDELFDALENRQPDRSVGWSSTRHTTTSKTGEIR</sequence>
<evidence type="ECO:0000313" key="2">
    <source>
        <dbReference type="EMBL" id="KAE9211942.1"/>
    </source>
</evidence>
<feature type="region of interest" description="Disordered" evidence="1">
    <location>
        <begin position="376"/>
        <end position="396"/>
    </location>
</feature>
<dbReference type="Proteomes" id="UP000476176">
    <property type="component" value="Unassembled WGS sequence"/>
</dbReference>
<proteinExistence type="predicted"/>
<name>A0A6G0NKB0_9STRA</name>
<dbReference type="AlphaFoldDB" id="A0A6G0NKB0"/>
<comment type="caution">
    <text evidence="2">The sequence shown here is derived from an EMBL/GenBank/DDBJ whole genome shotgun (WGS) entry which is preliminary data.</text>
</comment>
<evidence type="ECO:0000313" key="4">
    <source>
        <dbReference type="Proteomes" id="UP000476176"/>
    </source>
</evidence>
<feature type="compositionally biased region" description="Polar residues" evidence="1">
    <location>
        <begin position="380"/>
        <end position="396"/>
    </location>
</feature>
<feature type="compositionally biased region" description="Polar residues" evidence="1">
    <location>
        <begin position="121"/>
        <end position="133"/>
    </location>
</feature>
<protein>
    <submittedName>
        <fullName evidence="2">Uncharacterized protein</fullName>
    </submittedName>
</protein>
<evidence type="ECO:0000256" key="1">
    <source>
        <dbReference type="SAM" id="MobiDB-lite"/>
    </source>
</evidence>
<reference evidence="4 5" key="1">
    <citation type="submission" date="2018-09" db="EMBL/GenBank/DDBJ databases">
        <title>Genomic investigation of the strawberry pathogen Phytophthora fragariae indicates pathogenicity is determined by transcriptional variation in three key races.</title>
        <authorList>
            <person name="Adams T.M."/>
            <person name="Armitage A.D."/>
            <person name="Sobczyk M.K."/>
            <person name="Bates H.J."/>
            <person name="Dunwell J.M."/>
            <person name="Nellist C.F."/>
            <person name="Harrison R.J."/>
        </authorList>
    </citation>
    <scope>NUCLEOTIDE SEQUENCE [LARGE SCALE GENOMIC DNA]</scope>
    <source>
        <strain evidence="2 4">BC-23</strain>
        <strain evidence="3 5">NOV-77</strain>
    </source>
</reference>
<evidence type="ECO:0000313" key="3">
    <source>
        <dbReference type="EMBL" id="KAE9304717.1"/>
    </source>
</evidence>
<dbReference type="Proteomes" id="UP000486351">
    <property type="component" value="Unassembled WGS sequence"/>
</dbReference>
<dbReference type="EMBL" id="QXFY01002012">
    <property type="protein sequence ID" value="KAE9304717.1"/>
    <property type="molecule type" value="Genomic_DNA"/>
</dbReference>
<dbReference type="EMBL" id="QXGC01001076">
    <property type="protein sequence ID" value="KAE9211942.1"/>
    <property type="molecule type" value="Genomic_DNA"/>
</dbReference>